<dbReference type="Pfam" id="PF08282">
    <property type="entry name" value="Hydrolase_3"/>
    <property type="match status" value="1"/>
</dbReference>
<protein>
    <submittedName>
        <fullName evidence="1">HAD family phosphatase</fullName>
    </submittedName>
</protein>
<dbReference type="InterPro" id="IPR006379">
    <property type="entry name" value="HAD-SF_hydro_IIB"/>
</dbReference>
<organism evidence="1 2">
    <name type="scientific">Rothia nasimurium</name>
    <dbReference type="NCBI Taxonomy" id="85336"/>
    <lineage>
        <taxon>Bacteria</taxon>
        <taxon>Bacillati</taxon>
        <taxon>Actinomycetota</taxon>
        <taxon>Actinomycetes</taxon>
        <taxon>Micrococcales</taxon>
        <taxon>Micrococcaceae</taxon>
        <taxon>Rothia</taxon>
    </lineage>
</organism>
<dbReference type="NCBIfam" id="TIGR01484">
    <property type="entry name" value="HAD-SF-IIB"/>
    <property type="match status" value="1"/>
</dbReference>
<name>A0A4Y9F585_9MICC</name>
<dbReference type="STRING" id="85336.A7979_08975"/>
<dbReference type="GO" id="GO:0000287">
    <property type="term" value="F:magnesium ion binding"/>
    <property type="evidence" value="ECO:0007669"/>
    <property type="project" value="TreeGrafter"/>
</dbReference>
<proteinExistence type="predicted"/>
<dbReference type="SUPFAM" id="SSF56784">
    <property type="entry name" value="HAD-like"/>
    <property type="match status" value="1"/>
</dbReference>
<dbReference type="PANTHER" id="PTHR10000:SF8">
    <property type="entry name" value="HAD SUPERFAMILY HYDROLASE-LIKE, TYPE 3"/>
    <property type="match status" value="1"/>
</dbReference>
<dbReference type="NCBIfam" id="TIGR00099">
    <property type="entry name" value="Cof-subfamily"/>
    <property type="match status" value="1"/>
</dbReference>
<dbReference type="InterPro" id="IPR023214">
    <property type="entry name" value="HAD_sf"/>
</dbReference>
<dbReference type="InterPro" id="IPR000150">
    <property type="entry name" value="Cof"/>
</dbReference>
<dbReference type="Gene3D" id="3.30.1240.10">
    <property type="match status" value="1"/>
</dbReference>
<dbReference type="GO" id="GO:0005829">
    <property type="term" value="C:cytosol"/>
    <property type="evidence" value="ECO:0007669"/>
    <property type="project" value="TreeGrafter"/>
</dbReference>
<evidence type="ECO:0000313" key="2">
    <source>
        <dbReference type="Proteomes" id="UP000297951"/>
    </source>
</evidence>
<comment type="caution">
    <text evidence="1">The sequence shown here is derived from an EMBL/GenBank/DDBJ whole genome shotgun (WGS) entry which is preliminary data.</text>
</comment>
<dbReference type="Proteomes" id="UP000297951">
    <property type="component" value="Unassembled WGS sequence"/>
</dbReference>
<dbReference type="OrthoDB" id="3180855at2"/>
<dbReference type="InterPro" id="IPR036412">
    <property type="entry name" value="HAD-like_sf"/>
</dbReference>
<dbReference type="CDD" id="cd07516">
    <property type="entry name" value="HAD_Pase"/>
    <property type="match status" value="1"/>
</dbReference>
<sequence>MIKLIASDLDGTLIGSDFRFRPRTLQALHAAADAGVRIVFVTGRPLRWMAPVLEQLGEEWNGENSFAFCSNGAVTFDIARSQVVATRTISGAETLALHAELEQAFPGALYIAETLEYVYVQGTYDPHVQEDTSKVVEGQLEEILAPDAEMVKYLLFRDGAVPADLLAHVQEIVGERASVTRSAPYQPLVEIAQRGLNKGRVLADFAASLGISPDEVAAFGDMPNDYEMLDWAGHGYVMASGLPELKDRVGRICPGFEEDGVAQIIERMLAEREGWQA</sequence>
<evidence type="ECO:0000313" key="1">
    <source>
        <dbReference type="EMBL" id="TFU22650.1"/>
    </source>
</evidence>
<accession>A0A4Y9F585</accession>
<dbReference type="EMBL" id="SPQC01000015">
    <property type="protein sequence ID" value="TFU22650.1"/>
    <property type="molecule type" value="Genomic_DNA"/>
</dbReference>
<dbReference type="RefSeq" id="WP_135012263.1">
    <property type="nucleotide sequence ID" value="NZ_JADGLK010000015.1"/>
</dbReference>
<dbReference type="AlphaFoldDB" id="A0A4Y9F585"/>
<reference evidence="1 2" key="1">
    <citation type="submission" date="2019-03" db="EMBL/GenBank/DDBJ databases">
        <title>Diversity of the mouse oral microbiome.</title>
        <authorList>
            <person name="Joseph S."/>
            <person name="Aduse-Opoku J."/>
            <person name="Curtis M."/>
            <person name="Wade W."/>
            <person name="Hashim A."/>
        </authorList>
    </citation>
    <scope>NUCLEOTIDE SEQUENCE [LARGE SCALE GENOMIC DNA]</scope>
    <source>
        <strain evidence="2">irhom_31</strain>
    </source>
</reference>
<gene>
    <name evidence="1" type="ORF">E4U03_05540</name>
</gene>
<dbReference type="PANTHER" id="PTHR10000">
    <property type="entry name" value="PHOSPHOSERINE PHOSPHATASE"/>
    <property type="match status" value="1"/>
</dbReference>
<dbReference type="Gene3D" id="3.40.50.1000">
    <property type="entry name" value="HAD superfamily/HAD-like"/>
    <property type="match status" value="1"/>
</dbReference>
<dbReference type="GO" id="GO:0016791">
    <property type="term" value="F:phosphatase activity"/>
    <property type="evidence" value="ECO:0007669"/>
    <property type="project" value="TreeGrafter"/>
</dbReference>